<dbReference type="PANTHER" id="PTHR34295">
    <property type="entry name" value="BIOTIN TRANSPORTER BIOY"/>
    <property type="match status" value="1"/>
</dbReference>
<comment type="subcellular location">
    <subcellularLocation>
        <location evidence="2">Cell membrane</location>
        <topology evidence="2">Multi-pass membrane protein</topology>
    </subcellularLocation>
</comment>
<feature type="transmembrane region" description="Helical" evidence="3">
    <location>
        <begin position="117"/>
        <end position="136"/>
    </location>
</feature>
<evidence type="ECO:0000256" key="1">
    <source>
        <dbReference type="ARBA" id="ARBA00010692"/>
    </source>
</evidence>
<protein>
    <recommendedName>
        <fullName evidence="2">Biotin transporter</fullName>
    </recommendedName>
</protein>
<evidence type="ECO:0000313" key="4">
    <source>
        <dbReference type="EMBL" id="BCS88528.1"/>
    </source>
</evidence>
<feature type="transmembrane region" description="Helical" evidence="3">
    <location>
        <begin position="58"/>
        <end position="78"/>
    </location>
</feature>
<dbReference type="EMBL" id="AP024485">
    <property type="protein sequence ID" value="BCS88528.1"/>
    <property type="molecule type" value="Genomic_DNA"/>
</dbReference>
<accession>A0ABM7P6F5</accession>
<dbReference type="RefSeq" id="WP_229596805.1">
    <property type="nucleotide sequence ID" value="NZ_AP024485.1"/>
</dbReference>
<sequence>MHKTSLADLHQLVWTALMAALIGAGAYIYVPIGPVPVSMQTFFVTLAGFVLGPKRGMLAVGLYLLAGTIGLPVFAGGTSGLGHLLGPTGGFLIGFMLSAMICGIARKQNEGVTWVRGIIFGLLGMVALFVVGAGWLKFSLDFTWMKSWSVAVAPFLVWGAIKTAAALATCRYLTKFNLLPVHA</sequence>
<gene>
    <name evidence="4" type="ORF">PSDVSF_17700</name>
</gene>
<keyword evidence="3" id="KW-1133">Transmembrane helix</keyword>
<dbReference type="InterPro" id="IPR003784">
    <property type="entry name" value="BioY"/>
</dbReference>
<feature type="transmembrane region" description="Helical" evidence="3">
    <location>
        <begin position="84"/>
        <end position="105"/>
    </location>
</feature>
<organism evidence="4 5">
    <name type="scientific">Pseudodesulfovibrio sediminis</name>
    <dbReference type="NCBI Taxonomy" id="2810563"/>
    <lineage>
        <taxon>Bacteria</taxon>
        <taxon>Pseudomonadati</taxon>
        <taxon>Thermodesulfobacteriota</taxon>
        <taxon>Desulfovibrionia</taxon>
        <taxon>Desulfovibrionales</taxon>
        <taxon>Desulfovibrionaceae</taxon>
    </lineage>
</organism>
<keyword evidence="2" id="KW-1003">Cell membrane</keyword>
<keyword evidence="5" id="KW-1185">Reference proteome</keyword>
<dbReference type="Proteomes" id="UP001053296">
    <property type="component" value="Chromosome"/>
</dbReference>
<dbReference type="PANTHER" id="PTHR34295:SF1">
    <property type="entry name" value="BIOTIN TRANSPORTER BIOY"/>
    <property type="match status" value="1"/>
</dbReference>
<evidence type="ECO:0000256" key="2">
    <source>
        <dbReference type="PIRNR" id="PIRNR016661"/>
    </source>
</evidence>
<dbReference type="PIRSF" id="PIRSF016661">
    <property type="entry name" value="BioY"/>
    <property type="match status" value="1"/>
</dbReference>
<reference evidence="4" key="1">
    <citation type="journal article" date="2022" name="Arch. Microbiol.">
        <title>Pseudodesulfovibrio sediminis sp. nov., a mesophilic and neutrophilic sulfate-reducing bacterium isolated from sediment of a brackish lake.</title>
        <authorList>
            <person name="Takahashi A."/>
            <person name="Kojima H."/>
            <person name="Watanabe M."/>
            <person name="Fukui M."/>
        </authorList>
    </citation>
    <scope>NUCLEOTIDE SEQUENCE</scope>
    <source>
        <strain evidence="4">SF6</strain>
    </source>
</reference>
<proteinExistence type="inferred from homology"/>
<evidence type="ECO:0000313" key="5">
    <source>
        <dbReference type="Proteomes" id="UP001053296"/>
    </source>
</evidence>
<dbReference type="Pfam" id="PF02632">
    <property type="entry name" value="BioY"/>
    <property type="match status" value="1"/>
</dbReference>
<dbReference type="Gene3D" id="1.10.1760.20">
    <property type="match status" value="1"/>
</dbReference>
<keyword evidence="2 3" id="KW-0472">Membrane</keyword>
<keyword evidence="2" id="KW-0813">Transport</keyword>
<evidence type="ECO:0000256" key="3">
    <source>
        <dbReference type="SAM" id="Phobius"/>
    </source>
</evidence>
<feature type="transmembrane region" description="Helical" evidence="3">
    <location>
        <begin position="148"/>
        <end position="168"/>
    </location>
</feature>
<feature type="transmembrane region" description="Helical" evidence="3">
    <location>
        <begin position="12"/>
        <end position="29"/>
    </location>
</feature>
<name>A0ABM7P6F5_9BACT</name>
<keyword evidence="3" id="KW-0812">Transmembrane</keyword>
<comment type="similarity">
    <text evidence="1 2">Belongs to the BioY family.</text>
</comment>